<evidence type="ECO:0000256" key="1">
    <source>
        <dbReference type="ARBA" id="ARBA00023002"/>
    </source>
</evidence>
<dbReference type="PANTHER" id="PTHR43364">
    <property type="entry name" value="NADH-SPECIFIC METHYLGLYOXAL REDUCTASE-RELATED"/>
    <property type="match status" value="1"/>
</dbReference>
<reference evidence="3 4" key="1">
    <citation type="journal article" date="2015" name="Genome Announc.">
        <title>Expanding the biotechnology potential of lactobacilli through comparative genomics of 213 strains and associated genera.</title>
        <authorList>
            <person name="Sun Z."/>
            <person name="Harris H.M."/>
            <person name="McCann A."/>
            <person name="Guo C."/>
            <person name="Argimon S."/>
            <person name="Zhang W."/>
            <person name="Yang X."/>
            <person name="Jeffery I.B."/>
            <person name="Cooney J.C."/>
            <person name="Kagawa T.F."/>
            <person name="Liu W."/>
            <person name="Song Y."/>
            <person name="Salvetti E."/>
            <person name="Wrobel A."/>
            <person name="Rasinkangas P."/>
            <person name="Parkhill J."/>
            <person name="Rea M.C."/>
            <person name="O'Sullivan O."/>
            <person name="Ritari J."/>
            <person name="Douillard F.P."/>
            <person name="Paul Ross R."/>
            <person name="Yang R."/>
            <person name="Briner A.E."/>
            <person name="Felis G.E."/>
            <person name="de Vos W.M."/>
            <person name="Barrangou R."/>
            <person name="Klaenhammer T.R."/>
            <person name="Caufield P.W."/>
            <person name="Cui Y."/>
            <person name="Zhang H."/>
            <person name="O'Toole P.W."/>
        </authorList>
    </citation>
    <scope>NUCLEOTIDE SEQUENCE [LARGE SCALE GENOMIC DNA]</scope>
    <source>
        <strain evidence="3 4">DSM 21115</strain>
    </source>
</reference>
<sequence>MKTTKLGLGTNKVGGHNLFQNLKEQDGYDVVKQALDSGIKLLDTAYIYGEGRSEEIIGEVIQNYDRSNIVIATKAAQDPQNNNQINNDPIFLKQAVYDALDRLQTNYIDIFYIHFPDNRTPKNEAVAALNELKQAGLIRAIGVSNFTPEQLKEANIDGLVDIVEDHYNLVHRQIEETEWPYLKQNEISFVPYFPLASGLLTGRYTLNDYEKFSDDYSKAEFETIINALAITGKIADHHSASVTQTILAWYITNSNIAVVIPGARNKQQAADNTDALNVTLSEEEFQQIDKAFASFKNK</sequence>
<keyword evidence="1" id="KW-0560">Oxidoreductase</keyword>
<dbReference type="InterPro" id="IPR023210">
    <property type="entry name" value="NADP_OxRdtase_dom"/>
</dbReference>
<gene>
    <name evidence="3" type="ORF">DY78_GL000839</name>
</gene>
<dbReference type="Gene3D" id="3.20.20.100">
    <property type="entry name" value="NADP-dependent oxidoreductase domain"/>
    <property type="match status" value="1"/>
</dbReference>
<dbReference type="PROSITE" id="PS00062">
    <property type="entry name" value="ALDOKETO_REDUCTASE_2"/>
    <property type="match status" value="1"/>
</dbReference>
<dbReference type="InterPro" id="IPR050523">
    <property type="entry name" value="AKR_Detox_Biosynth"/>
</dbReference>
<dbReference type="InterPro" id="IPR018170">
    <property type="entry name" value="Aldo/ket_reductase_CS"/>
</dbReference>
<keyword evidence="4" id="KW-1185">Reference proteome</keyword>
<evidence type="ECO:0000313" key="4">
    <source>
        <dbReference type="Proteomes" id="UP000050920"/>
    </source>
</evidence>
<dbReference type="EMBL" id="AYGX02000123">
    <property type="protein sequence ID" value="KRO26543.1"/>
    <property type="molecule type" value="Genomic_DNA"/>
</dbReference>
<proteinExistence type="predicted"/>
<dbReference type="InterPro" id="IPR036812">
    <property type="entry name" value="NAD(P)_OxRdtase_dom_sf"/>
</dbReference>
<dbReference type="PANTHER" id="PTHR43364:SF4">
    <property type="entry name" value="NAD(P)-LINKED OXIDOREDUCTASE SUPERFAMILY PROTEIN"/>
    <property type="match status" value="1"/>
</dbReference>
<dbReference type="GO" id="GO:0005829">
    <property type="term" value="C:cytosol"/>
    <property type="evidence" value="ECO:0007669"/>
    <property type="project" value="TreeGrafter"/>
</dbReference>
<dbReference type="InterPro" id="IPR020471">
    <property type="entry name" value="AKR"/>
</dbReference>
<dbReference type="Proteomes" id="UP000050920">
    <property type="component" value="Unassembled WGS sequence"/>
</dbReference>
<accession>A0A0R2NL93</accession>
<dbReference type="AlphaFoldDB" id="A0A0R2NL93"/>
<dbReference type="SUPFAM" id="SSF51430">
    <property type="entry name" value="NAD(P)-linked oxidoreductase"/>
    <property type="match status" value="1"/>
</dbReference>
<comment type="caution">
    <text evidence="3">The sequence shown here is derived from an EMBL/GenBank/DDBJ whole genome shotgun (WGS) entry which is preliminary data.</text>
</comment>
<evidence type="ECO:0000313" key="3">
    <source>
        <dbReference type="EMBL" id="KRO26543.1"/>
    </source>
</evidence>
<feature type="domain" description="NADP-dependent oxidoreductase" evidence="2">
    <location>
        <begin position="5"/>
        <end position="291"/>
    </location>
</feature>
<name>A0A0R2NL93_9LACO</name>
<evidence type="ECO:0000259" key="2">
    <source>
        <dbReference type="Pfam" id="PF00248"/>
    </source>
</evidence>
<dbReference type="GO" id="GO:0016491">
    <property type="term" value="F:oxidoreductase activity"/>
    <property type="evidence" value="ECO:0007669"/>
    <property type="project" value="UniProtKB-KW"/>
</dbReference>
<protein>
    <recommendedName>
        <fullName evidence="2">NADP-dependent oxidoreductase domain-containing protein</fullName>
    </recommendedName>
</protein>
<organism evidence="3 4">
    <name type="scientific">Lactiplantibacillus fabifermentans DSM 21115</name>
    <dbReference type="NCBI Taxonomy" id="1413187"/>
    <lineage>
        <taxon>Bacteria</taxon>
        <taxon>Bacillati</taxon>
        <taxon>Bacillota</taxon>
        <taxon>Bacilli</taxon>
        <taxon>Lactobacillales</taxon>
        <taxon>Lactobacillaceae</taxon>
        <taxon>Lactiplantibacillus</taxon>
    </lineage>
</organism>
<dbReference type="Pfam" id="PF00248">
    <property type="entry name" value="Aldo_ket_red"/>
    <property type="match status" value="1"/>
</dbReference>
<dbReference type="PRINTS" id="PR00069">
    <property type="entry name" value="ALDKETRDTASE"/>
</dbReference>